<dbReference type="PANTHER" id="PTHR23542:SF1">
    <property type="entry name" value="MAJOR FACILITATOR SUPERFAMILY (MFS) PROFILE DOMAIN-CONTAINING PROTEIN"/>
    <property type="match status" value="1"/>
</dbReference>
<keyword evidence="2" id="KW-0812">Transmembrane</keyword>
<feature type="compositionally biased region" description="Basic and acidic residues" evidence="1">
    <location>
        <begin position="212"/>
        <end position="224"/>
    </location>
</feature>
<dbReference type="RefSeq" id="WP_010353266.1">
    <property type="nucleotide sequence ID" value="NZ_CP122369.1"/>
</dbReference>
<evidence type="ECO:0000313" key="6">
    <source>
        <dbReference type="Proteomes" id="UP001282288"/>
    </source>
</evidence>
<proteinExistence type="predicted"/>
<feature type="transmembrane region" description="Helical" evidence="2">
    <location>
        <begin position="427"/>
        <end position="444"/>
    </location>
</feature>
<feature type="transmembrane region" description="Helical" evidence="2">
    <location>
        <begin position="149"/>
        <end position="171"/>
    </location>
</feature>
<organism evidence="3 6">
    <name type="scientific">Streptomyces acidiscabies</name>
    <dbReference type="NCBI Taxonomy" id="42234"/>
    <lineage>
        <taxon>Bacteria</taxon>
        <taxon>Bacillati</taxon>
        <taxon>Actinomycetota</taxon>
        <taxon>Actinomycetes</taxon>
        <taxon>Kitasatosporales</taxon>
        <taxon>Streptomycetaceae</taxon>
        <taxon>Streptomyces</taxon>
    </lineage>
</organism>
<accession>A0AAP6BF97</accession>
<reference evidence="3 5" key="1">
    <citation type="journal article" date="2023" name="Microb. Genom.">
        <title>Mesoterricola silvestris gen. nov., sp. nov., Mesoterricola sediminis sp. nov., Geothrix oryzae sp. nov., Geothrix edaphica sp. nov., Geothrix rubra sp. nov., and Geothrix limicola sp. nov., six novel members of Acidobacteriota isolated from soils.</title>
        <authorList>
            <person name="Weisberg A.J."/>
            <person name="Pearce E."/>
            <person name="Kramer C.G."/>
            <person name="Chang J.H."/>
            <person name="Clarke C.R."/>
        </authorList>
    </citation>
    <scope>NUCLEOTIDE SEQUENCE</scope>
    <source>
        <strain evidence="4 5">NB05-1H</strain>
        <strain evidence="3">NRRL_B-16521</strain>
    </source>
</reference>
<name>A0AAP6BF97_9ACTN</name>
<dbReference type="GO" id="GO:0022857">
    <property type="term" value="F:transmembrane transporter activity"/>
    <property type="evidence" value="ECO:0007669"/>
    <property type="project" value="InterPro"/>
</dbReference>
<dbReference type="Gene3D" id="1.20.1250.20">
    <property type="entry name" value="MFS general substrate transporter like domains"/>
    <property type="match status" value="2"/>
</dbReference>
<feature type="transmembrane region" description="Helical" evidence="2">
    <location>
        <begin position="395"/>
        <end position="415"/>
    </location>
</feature>
<evidence type="ECO:0000256" key="1">
    <source>
        <dbReference type="SAM" id="MobiDB-lite"/>
    </source>
</evidence>
<dbReference type="AlphaFoldDB" id="A0AAP6BF97"/>
<feature type="region of interest" description="Disordered" evidence="1">
    <location>
        <begin position="205"/>
        <end position="254"/>
    </location>
</feature>
<evidence type="ECO:0000313" key="5">
    <source>
        <dbReference type="Proteomes" id="UP001272987"/>
    </source>
</evidence>
<comment type="caution">
    <text evidence="3">The sequence shown here is derived from an EMBL/GenBank/DDBJ whole genome shotgun (WGS) entry which is preliminary data.</text>
</comment>
<evidence type="ECO:0000256" key="2">
    <source>
        <dbReference type="SAM" id="Phobius"/>
    </source>
</evidence>
<dbReference type="SUPFAM" id="SSF103473">
    <property type="entry name" value="MFS general substrate transporter"/>
    <property type="match status" value="1"/>
</dbReference>
<dbReference type="Proteomes" id="UP001272987">
    <property type="component" value="Unassembled WGS sequence"/>
</dbReference>
<keyword evidence="2" id="KW-1133">Transmembrane helix</keyword>
<feature type="region of interest" description="Disordered" evidence="1">
    <location>
        <begin position="305"/>
        <end position="343"/>
    </location>
</feature>
<dbReference type="InterPro" id="IPR011701">
    <property type="entry name" value="MFS"/>
</dbReference>
<keyword evidence="5" id="KW-1185">Reference proteome</keyword>
<keyword evidence="2" id="KW-0472">Membrane</keyword>
<feature type="transmembrane region" description="Helical" evidence="2">
    <location>
        <begin position="361"/>
        <end position="383"/>
    </location>
</feature>
<feature type="transmembrane region" description="Helical" evidence="2">
    <location>
        <begin position="511"/>
        <end position="533"/>
    </location>
</feature>
<feature type="transmembrane region" description="Helical" evidence="2">
    <location>
        <begin position="12"/>
        <end position="33"/>
    </location>
</feature>
<protein>
    <submittedName>
        <fullName evidence="3">MFS transporter</fullName>
    </submittedName>
</protein>
<dbReference type="EMBL" id="JARAWP010000015">
    <property type="protein sequence ID" value="MDX3021183.1"/>
    <property type="molecule type" value="Genomic_DNA"/>
</dbReference>
<gene>
    <name evidence="3" type="ORF">PV399_28455</name>
    <name evidence="4" type="ORF">PV666_25310</name>
</gene>
<dbReference type="Proteomes" id="UP001282288">
    <property type="component" value="Unassembled WGS sequence"/>
</dbReference>
<feature type="transmembrane region" description="Helical" evidence="2">
    <location>
        <begin position="110"/>
        <end position="128"/>
    </location>
</feature>
<sequence length="536" mass="51851">MSTPVSRPSYRAVLQLPYALRTFGSALLARLSYGLVSLSVLLTTVDATGSYTTAGVVMAVFGGTMVVLTPLRATLVDRHGPRRALPPMVLLYVTFLCGFAFTAVRPGPSPLALGTLIALAGACAPPLGPTMRAVWSELAPGKGMLQRAYSLDGVAEELLFVVGPVLVGVLVGVASPVAGVVASAGVMVVGTWGFVRSPGVRGFGGAGAGRGAEGERVGAERGAEGGRVGAGSGAGGGRAESGLGAGGERVGADRGAGEARVGAEGGVGGGRSGSGVEGGRAGFGAGVEGERVGADRGVGEVLAGADRGAGGGRAGSGSGAGGERAGAGLGVEGDRVESSAGESSQAYAGGACRTSASPRALLVPLALTAATGLALSAADLLVTAFADQHGYAPGAAAWTLAALSVGSAVGGLLNGAVDWRTPARTRLPRLAATLGVLLIAAGASPDIVTLAALLALAGAFVTPVITTSYLVAEETTAPTARTRAGAWINTAVNAGSSAGAAGAGLLLARAPLGVCFAAAGAVALVAGAGGAWAERR</sequence>
<feature type="compositionally biased region" description="Gly residues" evidence="1">
    <location>
        <begin position="225"/>
        <end position="249"/>
    </location>
</feature>
<evidence type="ECO:0000313" key="4">
    <source>
        <dbReference type="EMBL" id="MDX3021183.1"/>
    </source>
</evidence>
<dbReference type="GeneID" id="69810775"/>
<dbReference type="EMBL" id="JARAWC010000023">
    <property type="protein sequence ID" value="MDX2963624.1"/>
    <property type="molecule type" value="Genomic_DNA"/>
</dbReference>
<dbReference type="InterPro" id="IPR036259">
    <property type="entry name" value="MFS_trans_sf"/>
</dbReference>
<evidence type="ECO:0000313" key="3">
    <source>
        <dbReference type="EMBL" id="MDX2963624.1"/>
    </source>
</evidence>
<dbReference type="Pfam" id="PF07690">
    <property type="entry name" value="MFS_1"/>
    <property type="match status" value="1"/>
</dbReference>
<feature type="transmembrane region" description="Helical" evidence="2">
    <location>
        <begin position="450"/>
        <end position="472"/>
    </location>
</feature>
<feature type="transmembrane region" description="Helical" evidence="2">
    <location>
        <begin position="85"/>
        <end position="104"/>
    </location>
</feature>
<feature type="transmembrane region" description="Helical" evidence="2">
    <location>
        <begin position="53"/>
        <end position="73"/>
    </location>
</feature>
<dbReference type="PANTHER" id="PTHR23542">
    <property type="match status" value="1"/>
</dbReference>
<feature type="compositionally biased region" description="Gly residues" evidence="1">
    <location>
        <begin position="307"/>
        <end position="331"/>
    </location>
</feature>
<feature type="transmembrane region" description="Helical" evidence="2">
    <location>
        <begin position="484"/>
        <end position="505"/>
    </location>
</feature>